<keyword evidence="6" id="KW-0143">Chaperone</keyword>
<evidence type="ECO:0000313" key="10">
    <source>
        <dbReference type="Proteomes" id="UP001515480"/>
    </source>
</evidence>
<evidence type="ECO:0000259" key="8">
    <source>
        <dbReference type="SMART" id="SM00387"/>
    </source>
</evidence>
<dbReference type="InterPro" id="IPR003594">
    <property type="entry name" value="HATPase_dom"/>
</dbReference>
<gene>
    <name evidence="9" type="ORF">AB1Y20_004188</name>
</gene>
<dbReference type="Pfam" id="PF00183">
    <property type="entry name" value="HSP90"/>
    <property type="match status" value="1"/>
</dbReference>
<dbReference type="GO" id="GO:0016887">
    <property type="term" value="F:ATP hydrolysis activity"/>
    <property type="evidence" value="ECO:0007669"/>
    <property type="project" value="InterPro"/>
</dbReference>
<dbReference type="Proteomes" id="UP001515480">
    <property type="component" value="Unassembled WGS sequence"/>
</dbReference>
<protein>
    <recommendedName>
        <fullName evidence="8">Histidine kinase/HSP90-like ATPase domain-containing protein</fullName>
    </recommendedName>
</protein>
<evidence type="ECO:0000256" key="5">
    <source>
        <dbReference type="ARBA" id="ARBA00022840"/>
    </source>
</evidence>
<dbReference type="EMBL" id="JBGBPQ010000012">
    <property type="protein sequence ID" value="KAL1515126.1"/>
    <property type="molecule type" value="Genomic_DNA"/>
</dbReference>
<comment type="similarity">
    <text evidence="2">Belongs to the heat shock protein 90 family.</text>
</comment>
<evidence type="ECO:0000256" key="2">
    <source>
        <dbReference type="ARBA" id="ARBA00008239"/>
    </source>
</evidence>
<dbReference type="SUPFAM" id="SSF54211">
    <property type="entry name" value="Ribosomal protein S5 domain 2-like"/>
    <property type="match status" value="1"/>
</dbReference>
<dbReference type="SMART" id="SM00387">
    <property type="entry name" value="HATPase_c"/>
    <property type="match status" value="1"/>
</dbReference>
<feature type="binding site" evidence="7">
    <location>
        <position position="99"/>
    </location>
    <ligand>
        <name>ATP</name>
        <dbReference type="ChEBI" id="CHEBI:30616"/>
    </ligand>
</feature>
<feature type="binding site" evidence="7">
    <location>
        <position position="361"/>
    </location>
    <ligand>
        <name>ATP</name>
        <dbReference type="ChEBI" id="CHEBI:30616"/>
    </ligand>
</feature>
<accession>A0AB34J7F5</accession>
<keyword evidence="4 7" id="KW-0547">Nucleotide-binding</keyword>
<dbReference type="FunFam" id="3.30.565.10:FF:000005">
    <property type="entry name" value="Heat shock protein 90"/>
    <property type="match status" value="1"/>
</dbReference>
<dbReference type="AlphaFoldDB" id="A0AB34J7F5"/>
<dbReference type="GO" id="GO:0051082">
    <property type="term" value="F:unfolded protein binding"/>
    <property type="evidence" value="ECO:0007669"/>
    <property type="project" value="InterPro"/>
</dbReference>
<dbReference type="GO" id="GO:0140662">
    <property type="term" value="F:ATP-dependent protein folding chaperone"/>
    <property type="evidence" value="ECO:0007669"/>
    <property type="project" value="InterPro"/>
</dbReference>
<evidence type="ECO:0000256" key="1">
    <source>
        <dbReference type="ARBA" id="ARBA00004496"/>
    </source>
</evidence>
<feature type="binding site" evidence="7">
    <location>
        <begin position="135"/>
        <end position="140"/>
    </location>
    <ligand>
        <name>ATP</name>
        <dbReference type="ChEBI" id="CHEBI:30616"/>
    </ligand>
</feature>
<comment type="subcellular location">
    <subcellularLocation>
        <location evidence="1">Cytoplasm</location>
    </subcellularLocation>
</comment>
<feature type="binding site" evidence="7">
    <location>
        <position position="49"/>
    </location>
    <ligand>
        <name>ATP</name>
        <dbReference type="ChEBI" id="CHEBI:30616"/>
    </ligand>
</feature>
<dbReference type="Gene3D" id="3.30.230.80">
    <property type="match status" value="1"/>
</dbReference>
<dbReference type="InterPro" id="IPR037196">
    <property type="entry name" value="HSP90_C"/>
</dbReference>
<proteinExistence type="inferred from homology"/>
<name>A0AB34J7F5_PRYPA</name>
<dbReference type="FunFam" id="3.30.230.80:FF:000001">
    <property type="entry name" value="Heat shock protein 90 alpha"/>
    <property type="match status" value="1"/>
</dbReference>
<reference evidence="9 10" key="1">
    <citation type="journal article" date="2024" name="Science">
        <title>Giant polyketide synthase enzymes in the biosynthesis of giant marine polyether toxins.</title>
        <authorList>
            <person name="Fallon T.R."/>
            <person name="Shende V.V."/>
            <person name="Wierzbicki I.H."/>
            <person name="Pendleton A.L."/>
            <person name="Watervoot N.F."/>
            <person name="Auber R.P."/>
            <person name="Gonzalez D.J."/>
            <person name="Wisecaver J.H."/>
            <person name="Moore B.S."/>
        </authorList>
    </citation>
    <scope>NUCLEOTIDE SEQUENCE [LARGE SCALE GENOMIC DNA]</scope>
    <source>
        <strain evidence="9 10">12B1</strain>
    </source>
</reference>
<dbReference type="InterPro" id="IPR020568">
    <property type="entry name" value="Ribosomal_Su5_D2-typ_SF"/>
</dbReference>
<keyword evidence="5 7" id="KW-0067">ATP-binding</keyword>
<dbReference type="CDD" id="cd16927">
    <property type="entry name" value="HATPase_Hsp90-like"/>
    <property type="match status" value="1"/>
</dbReference>
<evidence type="ECO:0000256" key="7">
    <source>
        <dbReference type="PIRSR" id="PIRSR002583-1"/>
    </source>
</evidence>
<dbReference type="SUPFAM" id="SSF55874">
    <property type="entry name" value="ATPase domain of HSP90 chaperone/DNA topoisomerase II/histidine kinase"/>
    <property type="match status" value="1"/>
</dbReference>
<dbReference type="FunFam" id="3.40.50.11260:FF:000001">
    <property type="entry name" value="Heat shock protein 90 alpha"/>
    <property type="match status" value="1"/>
</dbReference>
<feature type="binding site" evidence="7">
    <location>
        <position position="94"/>
    </location>
    <ligand>
        <name>ATP</name>
        <dbReference type="ChEBI" id="CHEBI:30616"/>
    </ligand>
</feature>
<dbReference type="PIRSF" id="PIRSF002583">
    <property type="entry name" value="Hsp90"/>
    <property type="match status" value="1"/>
</dbReference>
<dbReference type="InterPro" id="IPR020575">
    <property type="entry name" value="Hsp90_N"/>
</dbReference>
<feature type="binding site" evidence="7">
    <location>
        <begin position="114"/>
        <end position="115"/>
    </location>
    <ligand>
        <name>ATP</name>
        <dbReference type="ChEBI" id="CHEBI:30616"/>
    </ligand>
</feature>
<keyword evidence="10" id="KW-1185">Reference proteome</keyword>
<organism evidence="9 10">
    <name type="scientific">Prymnesium parvum</name>
    <name type="common">Toxic golden alga</name>
    <dbReference type="NCBI Taxonomy" id="97485"/>
    <lineage>
        <taxon>Eukaryota</taxon>
        <taxon>Haptista</taxon>
        <taxon>Haptophyta</taxon>
        <taxon>Prymnesiophyceae</taxon>
        <taxon>Prymnesiales</taxon>
        <taxon>Prymnesiaceae</taxon>
        <taxon>Prymnesium</taxon>
    </lineage>
</organism>
<comment type="caution">
    <text evidence="9">The sequence shown here is derived from an EMBL/GenBank/DDBJ whole genome shotgun (WGS) entry which is preliminary data.</text>
</comment>
<evidence type="ECO:0000256" key="3">
    <source>
        <dbReference type="ARBA" id="ARBA00022490"/>
    </source>
</evidence>
<dbReference type="NCBIfam" id="NF003555">
    <property type="entry name" value="PRK05218.1"/>
    <property type="match status" value="1"/>
</dbReference>
<dbReference type="Gene3D" id="3.30.565.10">
    <property type="entry name" value="Histidine kinase-like ATPase, C-terminal domain"/>
    <property type="match status" value="1"/>
</dbReference>
<sequence>MAGVVHRRTLLRLRGGAQAETYEFGADMSQLMSLIVNSFYSSKEIFLRELLSNSADAIDKFRHRSLTEGTPTGDSALQISLIPDAEAGTLTVVDNGVGMTREELRANLGTIAHSGTKAFMRALQDGQADGALIGQFGVGFYSAFLVADRVEVYSRSDAQPQTHKWESDAGGKYTIEEAEYPGLTRGSAVVLHLKEEEKDLLRPTRLRAIVKQHSEFVQHPIRLWEPLPPQGADGGGGEEPEAAPRSEWSILNEQPPIWMQRPSELTDTDYAKFYKGLTNPWSDYMAVKHFEVEGQVGMRGLLYVPKEPPFDIFDQLAKGKGLRLYVRRVLVMDKCDELCPEWLGFLRGVIDSDDLPLNVSREMLQHSSRLLRLLRRHVVRKALEMMNELAADEEKYAGFYDSYAKNLKLGVHEDEASREKLAALLRFRSSKSAEGATSLAQYVDRMVAGQEDIFYIAAESVEAAANSPFMEAFNQRGIEVLYMVDPIDEYALQSYPEHQGHRFVCITKEGVQLPGSADDGPAPEDRAAVERLCEAMGRLLSGRVAKVALSERLSQSPCVLLTAEHGWSANMERIMRAQAMSDTKAMTAMRSQRTLEINPAHPIIRSLASHVAAGEAADGDQVLERSVELLYEAALLSSGFVLESTSGFLSRVHQLLERDLAASGQPPAAPA</sequence>
<dbReference type="InterPro" id="IPR001404">
    <property type="entry name" value="Hsp90_fam"/>
</dbReference>
<keyword evidence="3" id="KW-0963">Cytoplasm</keyword>
<dbReference type="InterPro" id="IPR036890">
    <property type="entry name" value="HATPase_C_sf"/>
</dbReference>
<dbReference type="PRINTS" id="PR00775">
    <property type="entry name" value="HEATSHOCK90"/>
</dbReference>
<evidence type="ECO:0000313" key="9">
    <source>
        <dbReference type="EMBL" id="KAL1515126.1"/>
    </source>
</evidence>
<dbReference type="PANTHER" id="PTHR11528">
    <property type="entry name" value="HEAT SHOCK PROTEIN 90 FAMILY MEMBER"/>
    <property type="match status" value="1"/>
</dbReference>
<dbReference type="HAMAP" id="MF_00505">
    <property type="entry name" value="HSP90"/>
    <property type="match status" value="1"/>
</dbReference>
<evidence type="ECO:0000256" key="4">
    <source>
        <dbReference type="ARBA" id="ARBA00022741"/>
    </source>
</evidence>
<feature type="binding site" evidence="7">
    <location>
        <position position="53"/>
    </location>
    <ligand>
        <name>ATP</name>
        <dbReference type="ChEBI" id="CHEBI:30616"/>
    </ligand>
</feature>
<evidence type="ECO:0000256" key="6">
    <source>
        <dbReference type="ARBA" id="ARBA00023186"/>
    </source>
</evidence>
<dbReference type="Gene3D" id="1.20.120.790">
    <property type="entry name" value="Heat shock protein 90, C-terminal domain"/>
    <property type="match status" value="1"/>
</dbReference>
<dbReference type="GO" id="GO:0005737">
    <property type="term" value="C:cytoplasm"/>
    <property type="evidence" value="ECO:0007669"/>
    <property type="project" value="UniProtKB-SubCell"/>
</dbReference>
<dbReference type="SUPFAM" id="SSF110942">
    <property type="entry name" value="HSP90 C-terminal domain"/>
    <property type="match status" value="1"/>
</dbReference>
<dbReference type="Gene3D" id="3.40.50.11260">
    <property type="match status" value="1"/>
</dbReference>
<dbReference type="Pfam" id="PF13589">
    <property type="entry name" value="HATPase_c_3"/>
    <property type="match status" value="1"/>
</dbReference>
<dbReference type="GO" id="GO:0005524">
    <property type="term" value="F:ATP binding"/>
    <property type="evidence" value="ECO:0007669"/>
    <property type="project" value="UniProtKB-KW"/>
</dbReference>
<feature type="binding site" evidence="7">
    <location>
        <position position="107"/>
    </location>
    <ligand>
        <name>ATP</name>
        <dbReference type="ChEBI" id="CHEBI:30616"/>
    </ligand>
</feature>
<feature type="domain" description="Histidine kinase/HSP90-like ATPase" evidence="8">
    <location>
        <begin position="42"/>
        <end position="197"/>
    </location>
</feature>